<dbReference type="SMART" id="SM00354">
    <property type="entry name" value="HTH_LACI"/>
    <property type="match status" value="1"/>
</dbReference>
<evidence type="ECO:0000259" key="4">
    <source>
        <dbReference type="PROSITE" id="PS50932"/>
    </source>
</evidence>
<dbReference type="GO" id="GO:0000976">
    <property type="term" value="F:transcription cis-regulatory region binding"/>
    <property type="evidence" value="ECO:0007669"/>
    <property type="project" value="TreeGrafter"/>
</dbReference>
<dbReference type="GO" id="GO:0003700">
    <property type="term" value="F:DNA-binding transcription factor activity"/>
    <property type="evidence" value="ECO:0007669"/>
    <property type="project" value="TreeGrafter"/>
</dbReference>
<dbReference type="InterPro" id="IPR001761">
    <property type="entry name" value="Peripla_BP/Lac1_sug-bd_dom"/>
</dbReference>
<dbReference type="Pfam" id="PF00532">
    <property type="entry name" value="Peripla_BP_1"/>
    <property type="match status" value="1"/>
</dbReference>
<dbReference type="Gene3D" id="1.10.260.40">
    <property type="entry name" value="lambda repressor-like DNA-binding domains"/>
    <property type="match status" value="1"/>
</dbReference>
<dbReference type="EMBL" id="FZOJ01000002">
    <property type="protein sequence ID" value="SNR98173.1"/>
    <property type="molecule type" value="Genomic_DNA"/>
</dbReference>
<evidence type="ECO:0000256" key="3">
    <source>
        <dbReference type="ARBA" id="ARBA00023163"/>
    </source>
</evidence>
<dbReference type="OrthoDB" id="9784962at2"/>
<dbReference type="PANTHER" id="PTHR30146">
    <property type="entry name" value="LACI-RELATED TRANSCRIPTIONAL REPRESSOR"/>
    <property type="match status" value="1"/>
</dbReference>
<name>A0A239AT85_9FIRM</name>
<evidence type="ECO:0000256" key="2">
    <source>
        <dbReference type="ARBA" id="ARBA00023125"/>
    </source>
</evidence>
<keyword evidence="1" id="KW-0805">Transcription regulation</keyword>
<dbReference type="CDD" id="cd01392">
    <property type="entry name" value="HTH_LacI"/>
    <property type="match status" value="1"/>
</dbReference>
<dbReference type="AlphaFoldDB" id="A0A239AT85"/>
<keyword evidence="6" id="KW-1185">Reference proteome</keyword>
<protein>
    <submittedName>
        <fullName evidence="5">Transcriptional regulator, LacI family</fullName>
    </submittedName>
</protein>
<dbReference type="CDD" id="cd06267">
    <property type="entry name" value="PBP1_LacI_sugar_binding-like"/>
    <property type="match status" value="1"/>
</dbReference>
<dbReference type="SUPFAM" id="SSF53822">
    <property type="entry name" value="Periplasmic binding protein-like I"/>
    <property type="match status" value="1"/>
</dbReference>
<evidence type="ECO:0000313" key="6">
    <source>
        <dbReference type="Proteomes" id="UP000198304"/>
    </source>
</evidence>
<dbReference type="InterPro" id="IPR000843">
    <property type="entry name" value="HTH_LacI"/>
</dbReference>
<organism evidence="5 6">
    <name type="scientific">Anaerovirgula multivorans</name>
    <dbReference type="NCBI Taxonomy" id="312168"/>
    <lineage>
        <taxon>Bacteria</taxon>
        <taxon>Bacillati</taxon>
        <taxon>Bacillota</taxon>
        <taxon>Clostridia</taxon>
        <taxon>Peptostreptococcales</taxon>
        <taxon>Natronincolaceae</taxon>
        <taxon>Anaerovirgula</taxon>
    </lineage>
</organism>
<dbReference type="PROSITE" id="PS50932">
    <property type="entry name" value="HTH_LACI_2"/>
    <property type="match status" value="1"/>
</dbReference>
<dbReference type="Pfam" id="PF00356">
    <property type="entry name" value="LacI"/>
    <property type="match status" value="1"/>
</dbReference>
<dbReference type="InterPro" id="IPR028082">
    <property type="entry name" value="Peripla_BP_I"/>
</dbReference>
<reference evidence="5 6" key="1">
    <citation type="submission" date="2017-06" db="EMBL/GenBank/DDBJ databases">
        <authorList>
            <person name="Kim H.J."/>
            <person name="Triplett B.A."/>
        </authorList>
    </citation>
    <scope>NUCLEOTIDE SEQUENCE [LARGE SCALE GENOMIC DNA]</scope>
    <source>
        <strain evidence="5 6">SCA</strain>
    </source>
</reference>
<keyword evidence="3" id="KW-0804">Transcription</keyword>
<dbReference type="Gene3D" id="3.40.50.2300">
    <property type="match status" value="2"/>
</dbReference>
<evidence type="ECO:0000313" key="5">
    <source>
        <dbReference type="EMBL" id="SNR98173.1"/>
    </source>
</evidence>
<feature type="domain" description="HTH lacI-type" evidence="4">
    <location>
        <begin position="3"/>
        <end position="57"/>
    </location>
</feature>
<dbReference type="InterPro" id="IPR010982">
    <property type="entry name" value="Lambda_DNA-bd_dom_sf"/>
</dbReference>
<accession>A0A239AT85</accession>
<dbReference type="SUPFAM" id="SSF47413">
    <property type="entry name" value="lambda repressor-like DNA-binding domains"/>
    <property type="match status" value="1"/>
</dbReference>
<dbReference type="Proteomes" id="UP000198304">
    <property type="component" value="Unassembled WGS sequence"/>
</dbReference>
<dbReference type="PANTHER" id="PTHR30146:SF109">
    <property type="entry name" value="HTH-TYPE TRANSCRIPTIONAL REGULATOR GALS"/>
    <property type="match status" value="1"/>
</dbReference>
<proteinExistence type="predicted"/>
<gene>
    <name evidence="5" type="ORF">SAMN05446037_1002213</name>
</gene>
<dbReference type="RefSeq" id="WP_089281397.1">
    <property type="nucleotide sequence ID" value="NZ_FZOJ01000002.1"/>
</dbReference>
<sequence>MIVTIKDIAKNTNFSYATVSRALNSKPGISKKTREIILAEAEKMGYQPNGLARGLVMKHTNTIGLVIPDIVNPFFPEIARGVEDTASKLGYNVFLCNTSWDVDKESSYLKALLEKRVDGIIIKPACDRPCSYSNSNIPMVLLNKMPRESKHSYIEIDNFKGGYLATKHLIEAGYKRIAFLGGIEDSYSTIERLEGYIHAFKQSNYKIDKSLIVYGDYNFKTGYANMTKLMGLENPPDAAFAVNDFNALGVLQFVGELGLSVPDEFGIVGFDNIQYAAFPQIQLTTISQPKYEIGKYATEALINQINNKTAKFMQKIILEPELIVRKTTLNSKSVAKATNQ</sequence>
<evidence type="ECO:0000256" key="1">
    <source>
        <dbReference type="ARBA" id="ARBA00023015"/>
    </source>
</evidence>
<keyword evidence="2" id="KW-0238">DNA-binding</keyword>